<dbReference type="SUPFAM" id="SSF55781">
    <property type="entry name" value="GAF domain-like"/>
    <property type="match status" value="1"/>
</dbReference>
<dbReference type="InterPro" id="IPR029016">
    <property type="entry name" value="GAF-like_dom_sf"/>
</dbReference>
<keyword evidence="4" id="KW-0804">Transcription</keyword>
<dbReference type="InterPro" id="IPR012074">
    <property type="entry name" value="GAF_ANTAR"/>
</dbReference>
<proteinExistence type="predicted"/>
<evidence type="ECO:0000259" key="5">
    <source>
        <dbReference type="PROSITE" id="PS50921"/>
    </source>
</evidence>
<reference evidence="6 7" key="1">
    <citation type="submission" date="2019-07" db="EMBL/GenBank/DDBJ databases">
        <title>R&amp;d 2014.</title>
        <authorList>
            <person name="Klenk H.-P."/>
        </authorList>
    </citation>
    <scope>NUCLEOTIDE SEQUENCE [LARGE SCALE GENOMIC DNA]</scope>
    <source>
        <strain evidence="6 7">DSM 45764</strain>
    </source>
</reference>
<feature type="domain" description="ANTAR" evidence="5">
    <location>
        <begin position="164"/>
        <end position="225"/>
    </location>
</feature>
<dbReference type="EMBL" id="VLKF01000001">
    <property type="protein sequence ID" value="TWH71977.1"/>
    <property type="molecule type" value="Genomic_DNA"/>
</dbReference>
<dbReference type="Gene3D" id="3.30.450.40">
    <property type="match status" value="1"/>
</dbReference>
<keyword evidence="2" id="KW-0418">Kinase</keyword>
<dbReference type="PIRSF" id="PIRSF036625">
    <property type="entry name" value="GAF_ANTAR"/>
    <property type="match status" value="1"/>
</dbReference>
<keyword evidence="3" id="KW-0805">Transcription regulation</keyword>
<evidence type="ECO:0000313" key="7">
    <source>
        <dbReference type="Proteomes" id="UP000321490"/>
    </source>
</evidence>
<dbReference type="InterPro" id="IPR003018">
    <property type="entry name" value="GAF"/>
</dbReference>
<dbReference type="InterPro" id="IPR036388">
    <property type="entry name" value="WH-like_DNA-bd_sf"/>
</dbReference>
<dbReference type="Gene3D" id="1.10.10.10">
    <property type="entry name" value="Winged helix-like DNA-binding domain superfamily/Winged helix DNA-binding domain"/>
    <property type="match status" value="1"/>
</dbReference>
<evidence type="ECO:0000256" key="4">
    <source>
        <dbReference type="ARBA" id="ARBA00023163"/>
    </source>
</evidence>
<dbReference type="PROSITE" id="PS50921">
    <property type="entry name" value="ANTAR"/>
    <property type="match status" value="1"/>
</dbReference>
<dbReference type="SMART" id="SM00065">
    <property type="entry name" value="GAF"/>
    <property type="match status" value="1"/>
</dbReference>
<protein>
    <submittedName>
        <fullName evidence="6">GAF domain-containing protein</fullName>
    </submittedName>
</protein>
<dbReference type="Pfam" id="PF13185">
    <property type="entry name" value="GAF_2"/>
    <property type="match status" value="1"/>
</dbReference>
<evidence type="ECO:0000256" key="2">
    <source>
        <dbReference type="ARBA" id="ARBA00022777"/>
    </source>
</evidence>
<comment type="caution">
    <text evidence="6">The sequence shown here is derived from an EMBL/GenBank/DDBJ whole genome shotgun (WGS) entry which is preliminary data.</text>
</comment>
<dbReference type="AlphaFoldDB" id="A0A562ILT5"/>
<keyword evidence="7" id="KW-1185">Reference proteome</keyword>
<evidence type="ECO:0000256" key="1">
    <source>
        <dbReference type="ARBA" id="ARBA00022679"/>
    </source>
</evidence>
<dbReference type="SUPFAM" id="SSF52172">
    <property type="entry name" value="CheY-like"/>
    <property type="match status" value="1"/>
</dbReference>
<dbReference type="OrthoDB" id="4629915at2"/>
<dbReference type="SMART" id="SM01012">
    <property type="entry name" value="ANTAR"/>
    <property type="match status" value="1"/>
</dbReference>
<name>A0A562ILT5_9ACTN</name>
<dbReference type="InterPro" id="IPR005561">
    <property type="entry name" value="ANTAR"/>
</dbReference>
<accession>A0A562ILT5</accession>
<gene>
    <name evidence="6" type="ORF">JD78_00478</name>
</gene>
<evidence type="ECO:0000256" key="3">
    <source>
        <dbReference type="ARBA" id="ARBA00023015"/>
    </source>
</evidence>
<evidence type="ECO:0000313" key="6">
    <source>
        <dbReference type="EMBL" id="TWH71977.1"/>
    </source>
</evidence>
<dbReference type="InterPro" id="IPR011006">
    <property type="entry name" value="CheY-like_superfamily"/>
</dbReference>
<dbReference type="Pfam" id="PF03861">
    <property type="entry name" value="ANTAR"/>
    <property type="match status" value="1"/>
</dbReference>
<organism evidence="6 7">
    <name type="scientific">Modestobacter roseus</name>
    <dbReference type="NCBI Taxonomy" id="1181884"/>
    <lineage>
        <taxon>Bacteria</taxon>
        <taxon>Bacillati</taxon>
        <taxon>Actinomycetota</taxon>
        <taxon>Actinomycetes</taxon>
        <taxon>Geodermatophilales</taxon>
        <taxon>Geodermatophilaceae</taxon>
        <taxon>Modestobacter</taxon>
    </lineage>
</organism>
<dbReference type="RefSeq" id="WP_153361761.1">
    <property type="nucleotide sequence ID" value="NZ_JABGDC010000163.1"/>
</dbReference>
<keyword evidence="1" id="KW-0808">Transferase</keyword>
<sequence length="235" mass="25835">MTAREVHTGLGEVLGRVARQLQEEHGDVEGTLRAITAAAVGAVPHADECGITYVIGRTQVEPRAWTSELPRSVDHLQQEVGEGPCMDAVWQEHEVLLDDIRSEQRWPQFAARASELGVGSMQCFQLFVEGGQMGVLNLYSRTPEAFDDESREVGRLFASHAAIALAGAEHERNLRAGITHRDLIGQAKGILMERHKLTADQAFAVLVRTSSLTNRKVRDLAEELTATGELAHPER</sequence>
<dbReference type="GO" id="GO:0003723">
    <property type="term" value="F:RNA binding"/>
    <property type="evidence" value="ECO:0007669"/>
    <property type="project" value="InterPro"/>
</dbReference>
<dbReference type="Proteomes" id="UP000321490">
    <property type="component" value="Unassembled WGS sequence"/>
</dbReference>
<dbReference type="GO" id="GO:0016301">
    <property type="term" value="F:kinase activity"/>
    <property type="evidence" value="ECO:0007669"/>
    <property type="project" value="UniProtKB-KW"/>
</dbReference>